<dbReference type="WBParaSite" id="ALUE_0000995201-mRNA-1">
    <property type="protein sequence ID" value="ALUE_0000995201-mRNA-1"/>
    <property type="gene ID" value="ALUE_0000995201"/>
</dbReference>
<sequence>MDLGWKHQEEIPCFTIILFFFRVENEVIEDSGTSRHGCLRSAMWSSNGIDATVAHMRRATPSNENR</sequence>
<proteinExistence type="predicted"/>
<protein>
    <submittedName>
        <fullName evidence="2">Uncharacterized protein</fullName>
    </submittedName>
</protein>
<name>A0A0M3I149_ASCLU</name>
<reference evidence="2" key="1">
    <citation type="submission" date="2017-02" db="UniProtKB">
        <authorList>
            <consortium name="WormBaseParasite"/>
        </authorList>
    </citation>
    <scope>IDENTIFICATION</scope>
</reference>
<evidence type="ECO:0000313" key="2">
    <source>
        <dbReference type="WBParaSite" id="ALUE_0000995201-mRNA-1"/>
    </source>
</evidence>
<dbReference type="AlphaFoldDB" id="A0A0M3I149"/>
<accession>A0A0M3I149</accession>
<dbReference type="Proteomes" id="UP000036681">
    <property type="component" value="Unplaced"/>
</dbReference>
<keyword evidence="1" id="KW-1185">Reference proteome</keyword>
<evidence type="ECO:0000313" key="1">
    <source>
        <dbReference type="Proteomes" id="UP000036681"/>
    </source>
</evidence>
<organism evidence="1 2">
    <name type="scientific">Ascaris lumbricoides</name>
    <name type="common">Giant roundworm</name>
    <dbReference type="NCBI Taxonomy" id="6252"/>
    <lineage>
        <taxon>Eukaryota</taxon>
        <taxon>Metazoa</taxon>
        <taxon>Ecdysozoa</taxon>
        <taxon>Nematoda</taxon>
        <taxon>Chromadorea</taxon>
        <taxon>Rhabditida</taxon>
        <taxon>Spirurina</taxon>
        <taxon>Ascaridomorpha</taxon>
        <taxon>Ascaridoidea</taxon>
        <taxon>Ascarididae</taxon>
        <taxon>Ascaris</taxon>
    </lineage>
</organism>